<evidence type="ECO:0000313" key="1">
    <source>
        <dbReference type="EMBL" id="AGU46359.1"/>
    </source>
</evidence>
<protein>
    <submittedName>
        <fullName evidence="1">Ribulose-1,5-bisphosphate carboxylase/oxygenase large subunit</fullName>
    </submittedName>
</protein>
<gene>
    <name evidence="1" type="primary">rbcL</name>
</gene>
<feature type="non-terminal residue" evidence="1">
    <location>
        <position position="1"/>
    </location>
</feature>
<dbReference type="AlphaFoldDB" id="T1X4B3"/>
<proteinExistence type="predicted"/>
<accession>T1X4B3</accession>
<sequence>RGNSIDDEILTLNHSCVGENVSYTVWKVSTVLQQLLVKLKVLT</sequence>
<dbReference type="EMBL" id="KF137472">
    <property type="protein sequence ID" value="AGU46359.1"/>
    <property type="molecule type" value="Genomic_DNA"/>
</dbReference>
<name>T1X4B3_9ZZZZ</name>
<organism evidence="1">
    <name type="scientific">uncultured microorganism</name>
    <dbReference type="NCBI Taxonomy" id="358574"/>
    <lineage>
        <taxon>unclassified sequences</taxon>
        <taxon>environmental samples</taxon>
    </lineage>
</organism>
<reference evidence="1" key="1">
    <citation type="journal article" date="2016" name="J. Appl. Phycol.">
        <title>Diversity of phototrophic phytoplankton in Northern South China Sea indicated by rbcL analysis.</title>
        <authorList>
            <person name="Li N."/>
            <person name="Yu S.X."/>
            <person name="Wang Y.C."/>
            <person name="Li J.L."/>
            <person name="Li F.C."/>
            <person name="Qin S."/>
        </authorList>
    </citation>
    <scope>NUCLEOTIDE SEQUENCE</scope>
</reference>